<comment type="subcellular location">
    <subcellularLocation>
        <location evidence="1">Membrane</location>
        <topology evidence="1">Single-pass membrane protein</topology>
    </subcellularLocation>
</comment>
<keyword evidence="7" id="KW-1185">Reference proteome</keyword>
<evidence type="ECO:0000313" key="6">
    <source>
        <dbReference type="EMBL" id="SDR14972.1"/>
    </source>
</evidence>
<evidence type="ECO:0000256" key="1">
    <source>
        <dbReference type="ARBA" id="ARBA00004167"/>
    </source>
</evidence>
<organism evidence="6 7">
    <name type="scientific">Crystallibacter crystallopoietes</name>
    <dbReference type="NCBI Taxonomy" id="37928"/>
    <lineage>
        <taxon>Bacteria</taxon>
        <taxon>Bacillati</taxon>
        <taxon>Actinomycetota</taxon>
        <taxon>Actinomycetes</taxon>
        <taxon>Micrococcales</taxon>
        <taxon>Micrococcaceae</taxon>
        <taxon>Crystallibacter</taxon>
    </lineage>
</organism>
<dbReference type="Pfam" id="PF04228">
    <property type="entry name" value="Zn_peptidase"/>
    <property type="match status" value="1"/>
</dbReference>
<evidence type="ECO:0000313" key="7">
    <source>
        <dbReference type="Proteomes" id="UP000181917"/>
    </source>
</evidence>
<gene>
    <name evidence="6" type="ORF">SAMN04489742_4212</name>
</gene>
<accession>A0A1H1GP50</accession>
<evidence type="ECO:0000256" key="3">
    <source>
        <dbReference type="ARBA" id="ARBA00022989"/>
    </source>
</evidence>
<evidence type="ECO:0000256" key="4">
    <source>
        <dbReference type="ARBA" id="ARBA00023136"/>
    </source>
</evidence>
<dbReference type="SUPFAM" id="SSF55486">
    <property type="entry name" value="Metalloproteases ('zincins'), catalytic domain"/>
    <property type="match status" value="1"/>
</dbReference>
<dbReference type="AlphaFoldDB" id="A0A1H1GP50"/>
<dbReference type="EMBL" id="FNKH01000002">
    <property type="protein sequence ID" value="SDR14972.1"/>
    <property type="molecule type" value="Genomic_DNA"/>
</dbReference>
<keyword evidence="3 5" id="KW-1133">Transmembrane helix</keyword>
<name>A0A1H1GP50_9MICC</name>
<dbReference type="RefSeq" id="WP_074702441.1">
    <property type="nucleotide sequence ID" value="NZ_CP018863.1"/>
</dbReference>
<reference evidence="6 7" key="1">
    <citation type="submission" date="2016-10" db="EMBL/GenBank/DDBJ databases">
        <authorList>
            <person name="de Groot N.N."/>
        </authorList>
    </citation>
    <scope>NUCLEOTIDE SEQUENCE [LARGE SCALE GENOMIC DNA]</scope>
    <source>
        <strain evidence="6 7">DSM 20117</strain>
    </source>
</reference>
<dbReference type="PANTHER" id="PTHR30168:SF0">
    <property type="entry name" value="INNER MEMBRANE PROTEIN"/>
    <property type="match status" value="1"/>
</dbReference>
<feature type="transmembrane region" description="Helical" evidence="5">
    <location>
        <begin position="21"/>
        <end position="42"/>
    </location>
</feature>
<dbReference type="KEGG" id="acry:AC20117_18315"/>
<keyword evidence="2 5" id="KW-0812">Transmembrane</keyword>
<sequence length="301" mass="31744">MSFNQGSRLDTSQVQDRRGGMGGKIAIGGGGLVVLIASLLGVPPELLQGLGLGSGASVQQEATGPDSIAAQCETGEDANTRRDCRVVGTVNSLNRFWGEELPRFNMTYPRPSVVLFDGQVSTGCGTASSAVGPFYCPADTTAYFDTGFFDQLTDQLGAAEGPLAEEYVVAHEFGHHIQNLTGVINYSQQDPQGAASGAVRVELQADCYAGVWAGNATKQIDETTGRPFMQPIGRDDLRDALSAAAAVGDDRIQQASTGQVNPHTFTHGSSEQRQAWFVQGYETGDPAQCDTFGATDLDNPS</sequence>
<dbReference type="PANTHER" id="PTHR30168">
    <property type="entry name" value="PUTATIVE MEMBRANE PROTEIN YPFJ"/>
    <property type="match status" value="1"/>
</dbReference>
<dbReference type="InterPro" id="IPR007343">
    <property type="entry name" value="Uncharacterised_pept_Zn_put"/>
</dbReference>
<proteinExistence type="predicted"/>
<dbReference type="Proteomes" id="UP000181917">
    <property type="component" value="Unassembled WGS sequence"/>
</dbReference>
<evidence type="ECO:0008006" key="8">
    <source>
        <dbReference type="Google" id="ProtNLM"/>
    </source>
</evidence>
<evidence type="ECO:0000256" key="2">
    <source>
        <dbReference type="ARBA" id="ARBA00022692"/>
    </source>
</evidence>
<dbReference type="GO" id="GO:0016020">
    <property type="term" value="C:membrane"/>
    <property type="evidence" value="ECO:0007669"/>
    <property type="project" value="UniProtKB-SubCell"/>
</dbReference>
<dbReference type="STRING" id="37928.SAMN04489742_4212"/>
<evidence type="ECO:0000256" key="5">
    <source>
        <dbReference type="SAM" id="Phobius"/>
    </source>
</evidence>
<dbReference type="OrthoDB" id="9774900at2"/>
<keyword evidence="4 5" id="KW-0472">Membrane</keyword>
<protein>
    <recommendedName>
        <fullName evidence="8">Neutral zinc metallopeptidase</fullName>
    </recommendedName>
</protein>